<dbReference type="PROSITE" id="PS50800">
    <property type="entry name" value="SAP"/>
    <property type="match status" value="1"/>
</dbReference>
<gene>
    <name evidence="5" type="ORF">ACHAW5_003332</name>
</gene>
<comment type="similarity">
    <text evidence="2">Belongs to the SAP domain-containing ribonucleoprotein family.</text>
</comment>
<keyword evidence="6" id="KW-1185">Reference proteome</keyword>
<dbReference type="Pfam" id="PF02037">
    <property type="entry name" value="SAP"/>
    <property type="match status" value="1"/>
</dbReference>
<dbReference type="PANTHER" id="PTHR46551">
    <property type="entry name" value="SAP DOMAIN-CONTAINING RIBONUCLEOPROTEIN"/>
    <property type="match status" value="1"/>
</dbReference>
<proteinExistence type="inferred from homology"/>
<evidence type="ECO:0000313" key="6">
    <source>
        <dbReference type="Proteomes" id="UP001530315"/>
    </source>
</evidence>
<feature type="compositionally biased region" description="Low complexity" evidence="3">
    <location>
        <begin position="115"/>
        <end position="125"/>
    </location>
</feature>
<comment type="caution">
    <text evidence="5">The sequence shown here is derived from an EMBL/GenBank/DDBJ whole genome shotgun (WGS) entry which is preliminary data.</text>
</comment>
<feature type="compositionally biased region" description="Acidic residues" evidence="3">
    <location>
        <begin position="79"/>
        <end position="99"/>
    </location>
</feature>
<feature type="compositionally biased region" description="Gly residues" evidence="3">
    <location>
        <begin position="183"/>
        <end position="196"/>
    </location>
</feature>
<accession>A0ABD3PF03</accession>
<feature type="region of interest" description="Disordered" evidence="3">
    <location>
        <begin position="53"/>
        <end position="142"/>
    </location>
</feature>
<dbReference type="EMBL" id="JALLAZ020000817">
    <property type="protein sequence ID" value="KAL3786628.1"/>
    <property type="molecule type" value="Genomic_DNA"/>
</dbReference>
<dbReference type="InterPro" id="IPR003034">
    <property type="entry name" value="SAP_dom"/>
</dbReference>
<feature type="domain" description="SAP" evidence="4">
    <location>
        <begin position="15"/>
        <end position="49"/>
    </location>
</feature>
<dbReference type="SUPFAM" id="SSF68906">
    <property type="entry name" value="SAP domain"/>
    <property type="match status" value="1"/>
</dbReference>
<evidence type="ECO:0000313" key="5">
    <source>
        <dbReference type="EMBL" id="KAL3786628.1"/>
    </source>
</evidence>
<feature type="compositionally biased region" description="Low complexity" evidence="3">
    <location>
        <begin position="200"/>
        <end position="213"/>
    </location>
</feature>
<dbReference type="InterPro" id="IPR036361">
    <property type="entry name" value="SAP_dom_sf"/>
</dbReference>
<keyword evidence="1" id="KW-0597">Phosphoprotein</keyword>
<feature type="compositionally biased region" description="Basic and acidic residues" evidence="3">
    <location>
        <begin position="216"/>
        <end position="225"/>
    </location>
</feature>
<sequence>MTEETDVKKMKGKKSLASTLAELKSALAKRGLSSEGLKADLQHRLQARLDEEEFGIVEAPPPAVAATTTTTTTITTTAIDEEEGEEEEEKEEGGEEEDPVASGGSVAGSIEKDGAGSAEAETAIAEGGGDAGGGADGAVEGMVPKVSSGMSFKERMEQRARRFGIQPTVGKGKGKFGGDDAMAGGGGGNKGGGGERNIGQAKKSQQQKQKASAGNKRKDVYKMLKDGGAVGDGGGKKQGPKKHKVVADSAPLLPRDEIEKRLARAAKYGTTEGVDELKAQLRKHRFTS</sequence>
<dbReference type="InterPro" id="IPR052240">
    <property type="entry name" value="SAP_domain_ribonucleoprotein"/>
</dbReference>
<dbReference type="SMART" id="SM00513">
    <property type="entry name" value="SAP"/>
    <property type="match status" value="1"/>
</dbReference>
<organism evidence="5 6">
    <name type="scientific">Stephanodiscus triporus</name>
    <dbReference type="NCBI Taxonomy" id="2934178"/>
    <lineage>
        <taxon>Eukaryota</taxon>
        <taxon>Sar</taxon>
        <taxon>Stramenopiles</taxon>
        <taxon>Ochrophyta</taxon>
        <taxon>Bacillariophyta</taxon>
        <taxon>Coscinodiscophyceae</taxon>
        <taxon>Thalassiosirophycidae</taxon>
        <taxon>Stephanodiscales</taxon>
        <taxon>Stephanodiscaceae</taxon>
        <taxon>Stephanodiscus</taxon>
    </lineage>
</organism>
<dbReference type="Proteomes" id="UP001530315">
    <property type="component" value="Unassembled WGS sequence"/>
</dbReference>
<evidence type="ECO:0000256" key="3">
    <source>
        <dbReference type="SAM" id="MobiDB-lite"/>
    </source>
</evidence>
<feature type="compositionally biased region" description="Gly residues" evidence="3">
    <location>
        <begin position="126"/>
        <end position="136"/>
    </location>
</feature>
<feature type="compositionally biased region" description="Gly residues" evidence="3">
    <location>
        <begin position="228"/>
        <end position="237"/>
    </location>
</feature>
<feature type="region of interest" description="Disordered" evidence="3">
    <location>
        <begin position="160"/>
        <end position="246"/>
    </location>
</feature>
<feature type="compositionally biased region" description="Low complexity" evidence="3">
    <location>
        <begin position="64"/>
        <end position="78"/>
    </location>
</feature>
<evidence type="ECO:0000256" key="2">
    <source>
        <dbReference type="ARBA" id="ARBA00046328"/>
    </source>
</evidence>
<dbReference type="PANTHER" id="PTHR46551:SF1">
    <property type="entry name" value="SAP DOMAIN-CONTAINING RIBONUCLEOPROTEIN"/>
    <property type="match status" value="1"/>
</dbReference>
<dbReference type="Gene3D" id="1.10.720.30">
    <property type="entry name" value="SAP domain"/>
    <property type="match status" value="1"/>
</dbReference>
<reference evidence="5 6" key="1">
    <citation type="submission" date="2024-10" db="EMBL/GenBank/DDBJ databases">
        <title>Updated reference genomes for cyclostephanoid diatoms.</title>
        <authorList>
            <person name="Roberts W.R."/>
            <person name="Alverson A.J."/>
        </authorList>
    </citation>
    <scope>NUCLEOTIDE SEQUENCE [LARGE SCALE GENOMIC DNA]</scope>
    <source>
        <strain evidence="5 6">AJA276-08</strain>
    </source>
</reference>
<name>A0ABD3PF03_9STRA</name>
<dbReference type="AlphaFoldDB" id="A0ABD3PF03"/>
<protein>
    <recommendedName>
        <fullName evidence="4">SAP domain-containing protein</fullName>
    </recommendedName>
</protein>
<evidence type="ECO:0000259" key="4">
    <source>
        <dbReference type="PROSITE" id="PS50800"/>
    </source>
</evidence>
<evidence type="ECO:0000256" key="1">
    <source>
        <dbReference type="ARBA" id="ARBA00022553"/>
    </source>
</evidence>